<dbReference type="STRING" id="338966.Ppro_1498"/>
<accession>A1AP44</accession>
<dbReference type="KEGG" id="ppd:Ppro_1498"/>
<keyword evidence="3" id="KW-1185">Reference proteome</keyword>
<sequence>MSYQFASKVKRAVADQIEEELYKSKLTKTILANRMGTSRTAINRLLDPENTSVTLNTLEKVAFALSKRLKIEFS</sequence>
<evidence type="ECO:0000313" key="3">
    <source>
        <dbReference type="Proteomes" id="UP000006732"/>
    </source>
</evidence>
<reference evidence="2 3" key="1">
    <citation type="submission" date="2006-10" db="EMBL/GenBank/DDBJ databases">
        <title>Complete sequence of chromosome of Pelobacter propionicus DSM 2379.</title>
        <authorList>
            <consortium name="US DOE Joint Genome Institute"/>
            <person name="Copeland A."/>
            <person name="Lucas S."/>
            <person name="Lapidus A."/>
            <person name="Barry K."/>
            <person name="Detter J.C."/>
            <person name="Glavina del Rio T."/>
            <person name="Hammon N."/>
            <person name="Israni S."/>
            <person name="Dalin E."/>
            <person name="Tice H."/>
            <person name="Pitluck S."/>
            <person name="Saunders E."/>
            <person name="Brettin T."/>
            <person name="Bruce D."/>
            <person name="Han C."/>
            <person name="Tapia R."/>
            <person name="Schmutz J."/>
            <person name="Larimer F."/>
            <person name="Land M."/>
            <person name="Hauser L."/>
            <person name="Kyrpides N."/>
            <person name="Kim E."/>
            <person name="Lovley D."/>
            <person name="Richardson P."/>
        </authorList>
    </citation>
    <scope>NUCLEOTIDE SEQUENCE [LARGE SCALE GENOMIC DNA]</scope>
    <source>
        <strain evidence="3">DSM 2379 / NBRC 103807 / OttBd1</strain>
    </source>
</reference>
<dbReference type="InterPro" id="IPR010982">
    <property type="entry name" value="Lambda_DNA-bd_dom_sf"/>
</dbReference>
<dbReference type="Pfam" id="PF13443">
    <property type="entry name" value="HTH_26"/>
    <property type="match status" value="1"/>
</dbReference>
<dbReference type="HOGENOM" id="CLU_153953_1_0_7"/>
<organism evidence="2 3">
    <name type="scientific">Pelobacter propionicus (strain DSM 2379 / NBRC 103807 / OttBd1)</name>
    <dbReference type="NCBI Taxonomy" id="338966"/>
    <lineage>
        <taxon>Bacteria</taxon>
        <taxon>Pseudomonadati</taxon>
        <taxon>Thermodesulfobacteriota</taxon>
        <taxon>Desulfuromonadia</taxon>
        <taxon>Desulfuromonadales</taxon>
        <taxon>Desulfuromonadaceae</taxon>
        <taxon>Pelobacter</taxon>
    </lineage>
</organism>
<dbReference type="RefSeq" id="WP_011735407.1">
    <property type="nucleotide sequence ID" value="NC_008609.1"/>
</dbReference>
<dbReference type="GO" id="GO:0003677">
    <property type="term" value="F:DNA binding"/>
    <property type="evidence" value="ECO:0007669"/>
    <property type="project" value="InterPro"/>
</dbReference>
<dbReference type="eggNOG" id="COG3093">
    <property type="taxonomic scope" value="Bacteria"/>
</dbReference>
<proteinExistence type="predicted"/>
<name>A1AP44_PELPD</name>
<feature type="domain" description="HTH cro/C1-type" evidence="1">
    <location>
        <begin position="20"/>
        <end position="66"/>
    </location>
</feature>
<dbReference type="Gene3D" id="1.10.260.40">
    <property type="entry name" value="lambda repressor-like DNA-binding domains"/>
    <property type="match status" value="1"/>
</dbReference>
<dbReference type="AlphaFoldDB" id="A1AP44"/>
<dbReference type="Proteomes" id="UP000006732">
    <property type="component" value="Chromosome"/>
</dbReference>
<evidence type="ECO:0000313" key="2">
    <source>
        <dbReference type="EMBL" id="ABK99114.1"/>
    </source>
</evidence>
<protein>
    <recommendedName>
        <fullName evidence="1">HTH cro/C1-type domain-containing protein</fullName>
    </recommendedName>
</protein>
<gene>
    <name evidence="2" type="ordered locus">Ppro_1498</name>
</gene>
<dbReference type="SUPFAM" id="SSF47413">
    <property type="entry name" value="lambda repressor-like DNA-binding domains"/>
    <property type="match status" value="1"/>
</dbReference>
<dbReference type="InterPro" id="IPR001387">
    <property type="entry name" value="Cro/C1-type_HTH"/>
</dbReference>
<evidence type="ECO:0000259" key="1">
    <source>
        <dbReference type="Pfam" id="PF13443"/>
    </source>
</evidence>
<dbReference type="EMBL" id="CP000482">
    <property type="protein sequence ID" value="ABK99114.1"/>
    <property type="molecule type" value="Genomic_DNA"/>
</dbReference>